<dbReference type="PANTHER" id="PTHR11717">
    <property type="entry name" value="LOW MOLECULAR WEIGHT PROTEIN TYROSINE PHOSPHATASE"/>
    <property type="match status" value="1"/>
</dbReference>
<dbReference type="GO" id="GO:0004725">
    <property type="term" value="F:protein tyrosine phosphatase activity"/>
    <property type="evidence" value="ECO:0007669"/>
    <property type="project" value="UniProtKB-EC"/>
</dbReference>
<comment type="similarity">
    <text evidence="1">Belongs to the low molecular weight phosphotyrosine protein phosphatase family.</text>
</comment>
<keyword evidence="3" id="KW-0378">Hydrolase</keyword>
<evidence type="ECO:0000256" key="4">
    <source>
        <dbReference type="ARBA" id="ARBA00022912"/>
    </source>
</evidence>
<dbReference type="SMART" id="SM00226">
    <property type="entry name" value="LMWPc"/>
    <property type="match status" value="1"/>
</dbReference>
<evidence type="ECO:0000256" key="2">
    <source>
        <dbReference type="ARBA" id="ARBA00013064"/>
    </source>
</evidence>
<dbReference type="SUPFAM" id="SSF52788">
    <property type="entry name" value="Phosphotyrosine protein phosphatases I"/>
    <property type="match status" value="1"/>
</dbReference>
<dbReference type="EC" id="3.1.3.48" evidence="2"/>
<feature type="active site" description="Proton donor" evidence="6">
    <location>
        <position position="115"/>
    </location>
</feature>
<evidence type="ECO:0000256" key="1">
    <source>
        <dbReference type="ARBA" id="ARBA00011063"/>
    </source>
</evidence>
<keyword evidence="4" id="KW-0904">Protein phosphatase</keyword>
<evidence type="ECO:0000259" key="7">
    <source>
        <dbReference type="SMART" id="SM00226"/>
    </source>
</evidence>
<name>A0A9X2B656_9GAMM</name>
<accession>A0A9X2B656</accession>
<reference evidence="8" key="1">
    <citation type="submission" date="2022-02" db="EMBL/GenBank/DDBJ databases">
        <title>Acinetobacter A3.8 sp. nov., isolated from Sediment (Zhairuo Island).</title>
        <authorList>
            <person name="Zheng K."/>
        </authorList>
    </citation>
    <scope>NUCLEOTIDE SEQUENCE</scope>
    <source>
        <strain evidence="8">A3.8</strain>
    </source>
</reference>
<dbReference type="AlphaFoldDB" id="A0A9X2B656"/>
<dbReference type="Proteomes" id="UP001139701">
    <property type="component" value="Unassembled WGS sequence"/>
</dbReference>
<keyword evidence="9" id="KW-1185">Reference proteome</keyword>
<proteinExistence type="inferred from homology"/>
<dbReference type="InterPro" id="IPR023485">
    <property type="entry name" value="Ptyr_pPase"/>
</dbReference>
<dbReference type="InterPro" id="IPR050438">
    <property type="entry name" value="LMW_PTPase"/>
</dbReference>
<feature type="active site" description="Nucleophile" evidence="6">
    <location>
        <position position="10"/>
    </location>
</feature>
<feature type="domain" description="Phosphotyrosine protein phosphatase I" evidence="7">
    <location>
        <begin position="4"/>
        <end position="141"/>
    </location>
</feature>
<evidence type="ECO:0000256" key="5">
    <source>
        <dbReference type="ARBA" id="ARBA00051722"/>
    </source>
</evidence>
<gene>
    <name evidence="8" type="ORF">MKI79_05450</name>
</gene>
<protein>
    <recommendedName>
        <fullName evidence="2">protein-tyrosine-phosphatase</fullName>
        <ecNumber evidence="2">3.1.3.48</ecNumber>
    </recommendedName>
</protein>
<dbReference type="PANTHER" id="PTHR11717:SF31">
    <property type="entry name" value="LOW MOLECULAR WEIGHT PROTEIN-TYROSINE-PHOSPHATASE ETP-RELATED"/>
    <property type="match status" value="1"/>
</dbReference>
<evidence type="ECO:0000313" key="9">
    <source>
        <dbReference type="Proteomes" id="UP001139701"/>
    </source>
</evidence>
<comment type="catalytic activity">
    <reaction evidence="5">
        <text>O-phospho-L-tyrosyl-[protein] + H2O = L-tyrosyl-[protein] + phosphate</text>
        <dbReference type="Rhea" id="RHEA:10684"/>
        <dbReference type="Rhea" id="RHEA-COMP:10136"/>
        <dbReference type="Rhea" id="RHEA-COMP:20101"/>
        <dbReference type="ChEBI" id="CHEBI:15377"/>
        <dbReference type="ChEBI" id="CHEBI:43474"/>
        <dbReference type="ChEBI" id="CHEBI:46858"/>
        <dbReference type="ChEBI" id="CHEBI:61978"/>
        <dbReference type="EC" id="3.1.3.48"/>
    </reaction>
</comment>
<evidence type="ECO:0000256" key="3">
    <source>
        <dbReference type="ARBA" id="ARBA00022801"/>
    </source>
</evidence>
<dbReference type="Gene3D" id="3.40.50.2300">
    <property type="match status" value="1"/>
</dbReference>
<feature type="active site" evidence="6">
    <location>
        <position position="16"/>
    </location>
</feature>
<dbReference type="InterPro" id="IPR036196">
    <property type="entry name" value="Ptyr_pPase_sf"/>
</dbReference>
<dbReference type="EMBL" id="JAKUML010000007">
    <property type="protein sequence ID" value="MCJ8146348.1"/>
    <property type="molecule type" value="Genomic_DNA"/>
</dbReference>
<comment type="caution">
    <text evidence="8">The sequence shown here is derived from an EMBL/GenBank/DDBJ whole genome shotgun (WGS) entry which is preliminary data.</text>
</comment>
<organism evidence="8 9">
    <name type="scientific">Acinetobacter sedimenti</name>
    <dbReference type="NCBI Taxonomy" id="2919922"/>
    <lineage>
        <taxon>Bacteria</taxon>
        <taxon>Pseudomonadati</taxon>
        <taxon>Pseudomonadota</taxon>
        <taxon>Gammaproteobacteria</taxon>
        <taxon>Moraxellales</taxon>
        <taxon>Moraxellaceae</taxon>
        <taxon>Acinetobacter</taxon>
    </lineage>
</organism>
<dbReference type="Pfam" id="PF01451">
    <property type="entry name" value="LMWPc"/>
    <property type="match status" value="1"/>
</dbReference>
<evidence type="ECO:0000256" key="6">
    <source>
        <dbReference type="PIRSR" id="PIRSR617867-1"/>
    </source>
</evidence>
<dbReference type="InterPro" id="IPR017867">
    <property type="entry name" value="Tyr_phospatase_low_mol_wt"/>
</dbReference>
<dbReference type="RefSeq" id="WP_241571043.1">
    <property type="nucleotide sequence ID" value="NZ_JAKUML010000007.1"/>
</dbReference>
<evidence type="ECO:0000313" key="8">
    <source>
        <dbReference type="EMBL" id="MCJ8146348.1"/>
    </source>
</evidence>
<dbReference type="PRINTS" id="PR00719">
    <property type="entry name" value="LMWPTPASE"/>
</dbReference>
<sequence length="144" mass="16631">MDFEKVLVLCAGNICRSPMAEALLKHRHPHIHIQSAGLLDIPQQPADEKAIISMLNINLDIRSHVSKQVTNDLVKQFDLILVMSSRQKNHLEELFPFVKGKVFRLGHWQNKDVADPFGKSQEVFDHTSKLIDEFIEDWKIYFKA</sequence>